<evidence type="ECO:0000313" key="3">
    <source>
        <dbReference type="EMBL" id="EPB65937.1"/>
    </source>
</evidence>
<dbReference type="SMART" id="SM00645">
    <property type="entry name" value="Pept_C1"/>
    <property type="match status" value="1"/>
</dbReference>
<dbReference type="Proteomes" id="UP000054495">
    <property type="component" value="Unassembled WGS sequence"/>
</dbReference>
<reference evidence="3 4" key="1">
    <citation type="submission" date="2013-05" db="EMBL/GenBank/DDBJ databases">
        <title>Draft genome of the parasitic nematode Anyclostoma ceylanicum.</title>
        <authorList>
            <person name="Mitreva M."/>
        </authorList>
    </citation>
    <scope>NUCLEOTIDE SEQUENCE [LARGE SCALE GENOMIC DNA]</scope>
</reference>
<dbReference type="GO" id="GO:0008234">
    <property type="term" value="F:cysteine-type peptidase activity"/>
    <property type="evidence" value="ECO:0007669"/>
    <property type="project" value="InterPro"/>
</dbReference>
<dbReference type="InterPro" id="IPR038765">
    <property type="entry name" value="Papain-like_cys_pep_sf"/>
</dbReference>
<dbReference type="Gene3D" id="3.90.70.10">
    <property type="entry name" value="Cysteine proteinases"/>
    <property type="match status" value="1"/>
</dbReference>
<keyword evidence="3" id="KW-0645">Protease</keyword>
<dbReference type="GO" id="GO:0006508">
    <property type="term" value="P:proteolysis"/>
    <property type="evidence" value="ECO:0007669"/>
    <property type="project" value="UniProtKB-KW"/>
</dbReference>
<protein>
    <submittedName>
        <fullName evidence="3">Papain family cysteine protease</fullName>
    </submittedName>
</protein>
<dbReference type="SUPFAM" id="SSF54001">
    <property type="entry name" value="Cysteine proteinases"/>
    <property type="match status" value="1"/>
</dbReference>
<organism evidence="3 4">
    <name type="scientific">Ancylostoma ceylanicum</name>
    <dbReference type="NCBI Taxonomy" id="53326"/>
    <lineage>
        <taxon>Eukaryota</taxon>
        <taxon>Metazoa</taxon>
        <taxon>Ecdysozoa</taxon>
        <taxon>Nematoda</taxon>
        <taxon>Chromadorea</taxon>
        <taxon>Rhabditida</taxon>
        <taxon>Rhabditina</taxon>
        <taxon>Rhabditomorpha</taxon>
        <taxon>Strongyloidea</taxon>
        <taxon>Ancylostomatidae</taxon>
        <taxon>Ancylostomatinae</taxon>
        <taxon>Ancylostoma</taxon>
    </lineage>
</organism>
<gene>
    <name evidence="3" type="ORF">ANCCEY_14982</name>
</gene>
<feature type="domain" description="Peptidase C1A papain C-terminal" evidence="2">
    <location>
        <begin position="20"/>
        <end position="189"/>
    </location>
</feature>
<evidence type="ECO:0000313" key="4">
    <source>
        <dbReference type="Proteomes" id="UP000054495"/>
    </source>
</evidence>
<proteinExistence type="predicted"/>
<dbReference type="InterPro" id="IPR000668">
    <property type="entry name" value="Peptidase_C1A_C"/>
</dbReference>
<feature type="chain" id="PRO_5018560600" evidence="1">
    <location>
        <begin position="17"/>
        <end position="189"/>
    </location>
</feature>
<evidence type="ECO:0000256" key="1">
    <source>
        <dbReference type="SAM" id="SignalP"/>
    </source>
</evidence>
<keyword evidence="3" id="KW-0378">Hydrolase</keyword>
<keyword evidence="4" id="KW-1185">Reference proteome</keyword>
<name>A0A0D6LE52_9BILA</name>
<evidence type="ECO:0000259" key="2">
    <source>
        <dbReference type="SMART" id="SM00645"/>
    </source>
</evidence>
<keyword evidence="1" id="KW-0732">Signal</keyword>
<sequence length="189" mass="21291">MKFVVLAACVLAAVSATYIPPSKRVLREAEQLTGLELVEYVNKAQNLFKTSLSPRFAQYPDEIKKRLMGSKHVAIPEEFRAGCKPYPYAPCEHHDNATRYQPCPSDIYPTNKCEHSCQAGYPTSYENDKHFGATAYAVSRKVADIQKEIMTNGPVEVSYNVYEDFEHYTGGIYVVSRAVGNLTIRIEEK</sequence>
<feature type="signal peptide" evidence="1">
    <location>
        <begin position="1"/>
        <end position="16"/>
    </location>
</feature>
<dbReference type="AlphaFoldDB" id="A0A0D6LE52"/>
<accession>A0A0D6LE52</accession>
<dbReference type="EMBL" id="KE126807">
    <property type="protein sequence ID" value="EPB65937.1"/>
    <property type="molecule type" value="Genomic_DNA"/>
</dbReference>
<dbReference type="Pfam" id="PF00112">
    <property type="entry name" value="Peptidase_C1"/>
    <property type="match status" value="1"/>
</dbReference>